<evidence type="ECO:0000313" key="3">
    <source>
        <dbReference type="EMBL" id="WOH00256.1"/>
    </source>
</evidence>
<dbReference type="PANTHER" id="PTHR23272:SF184">
    <property type="entry name" value="OS03G0311250 PROTEIN"/>
    <property type="match status" value="1"/>
</dbReference>
<organism evidence="3 4">
    <name type="scientific">Daucus carota subsp. sativus</name>
    <name type="common">Carrot</name>
    <dbReference type="NCBI Taxonomy" id="79200"/>
    <lineage>
        <taxon>Eukaryota</taxon>
        <taxon>Viridiplantae</taxon>
        <taxon>Streptophyta</taxon>
        <taxon>Embryophyta</taxon>
        <taxon>Tracheophyta</taxon>
        <taxon>Spermatophyta</taxon>
        <taxon>Magnoliopsida</taxon>
        <taxon>eudicotyledons</taxon>
        <taxon>Gunneridae</taxon>
        <taxon>Pentapetalae</taxon>
        <taxon>asterids</taxon>
        <taxon>campanulids</taxon>
        <taxon>Apiales</taxon>
        <taxon>Apiaceae</taxon>
        <taxon>Apioideae</taxon>
        <taxon>Scandiceae</taxon>
        <taxon>Daucinae</taxon>
        <taxon>Daucus</taxon>
        <taxon>Daucus sect. Daucus</taxon>
    </lineage>
</organism>
<evidence type="ECO:0000259" key="1">
    <source>
        <dbReference type="Pfam" id="PF05699"/>
    </source>
</evidence>
<feature type="domain" description="hAT-like transposase RNase-H fold" evidence="2">
    <location>
        <begin position="76"/>
        <end position="181"/>
    </location>
</feature>
<dbReference type="GO" id="GO:0046983">
    <property type="term" value="F:protein dimerization activity"/>
    <property type="evidence" value="ECO:0007669"/>
    <property type="project" value="InterPro"/>
</dbReference>
<proteinExistence type="predicted"/>
<sequence>MLDVAVKFERAFIRMLIEDVDYEKFFRVNNLESMVENPKKKKKKLVEGAPLYDDFANVNRFIQFLGIFYDVTMKLSGSKYCTSNVFFVELVKVQEAIIKLCSSEDIIMRDMAKRMKDKYDKYWDNVENTNFLLYVAVVLDPRYKMSYIEFCFAKIYGRGSSKDFIMCDKVLKTLQELFDYYMRMKGHENTSSQFTTKQSDDSWNDDFEKYMEDREQGGVGKSELDVYLVEARERKSEGFDILGWWKVNSTRFPILSEMARHVLGMPVSSVASEVAFSTGGRTIDAYRSSLSPKTAEALICSQDWLRTSDTVTDLRGEPEEFLQLEKLENGEHILNFLLSFYF</sequence>
<reference evidence="3" key="1">
    <citation type="journal article" date="2016" name="Nat. Genet.">
        <title>A high-quality carrot genome assembly provides new insights into carotenoid accumulation and asterid genome evolution.</title>
        <authorList>
            <person name="Iorizzo M."/>
            <person name="Ellison S."/>
            <person name="Senalik D."/>
            <person name="Zeng P."/>
            <person name="Satapoomin P."/>
            <person name="Huang J."/>
            <person name="Bowman M."/>
            <person name="Iovene M."/>
            <person name="Sanseverino W."/>
            <person name="Cavagnaro P."/>
            <person name="Yildiz M."/>
            <person name="Macko-Podgorni A."/>
            <person name="Moranska E."/>
            <person name="Grzebelus E."/>
            <person name="Grzebelus D."/>
            <person name="Ashrafi H."/>
            <person name="Zheng Z."/>
            <person name="Cheng S."/>
            <person name="Spooner D."/>
            <person name="Van Deynze A."/>
            <person name="Simon P."/>
        </authorList>
    </citation>
    <scope>NUCLEOTIDE SEQUENCE</scope>
    <source>
        <tissue evidence="3">Leaf</tissue>
    </source>
</reference>
<dbReference type="AlphaFoldDB" id="A0AAF0X5P3"/>
<dbReference type="InterPro" id="IPR025525">
    <property type="entry name" value="hAT-like_transposase_RNase-H"/>
</dbReference>
<dbReference type="Pfam" id="PF14372">
    <property type="entry name" value="hAT-like_RNase-H"/>
    <property type="match status" value="1"/>
</dbReference>
<evidence type="ECO:0000259" key="2">
    <source>
        <dbReference type="Pfam" id="PF14372"/>
    </source>
</evidence>
<keyword evidence="4" id="KW-1185">Reference proteome</keyword>
<dbReference type="InterPro" id="IPR012337">
    <property type="entry name" value="RNaseH-like_sf"/>
</dbReference>
<dbReference type="GO" id="GO:0003677">
    <property type="term" value="F:DNA binding"/>
    <property type="evidence" value="ECO:0007669"/>
    <property type="project" value="InterPro"/>
</dbReference>
<evidence type="ECO:0000313" key="4">
    <source>
        <dbReference type="Proteomes" id="UP000077755"/>
    </source>
</evidence>
<reference evidence="3" key="2">
    <citation type="submission" date="2022-03" db="EMBL/GenBank/DDBJ databases">
        <title>Draft title - Genomic analysis of global carrot germplasm unveils the trajectory of domestication and the origin of high carotenoid orange carrot.</title>
        <authorList>
            <person name="Iorizzo M."/>
            <person name="Ellison S."/>
            <person name="Senalik D."/>
            <person name="Macko-Podgorni A."/>
            <person name="Grzebelus D."/>
            <person name="Bostan H."/>
            <person name="Rolling W."/>
            <person name="Curaba J."/>
            <person name="Simon P."/>
        </authorList>
    </citation>
    <scope>NUCLEOTIDE SEQUENCE</scope>
    <source>
        <tissue evidence="3">Leaf</tissue>
    </source>
</reference>
<dbReference type="SUPFAM" id="SSF53098">
    <property type="entry name" value="Ribonuclease H-like"/>
    <property type="match status" value="1"/>
</dbReference>
<evidence type="ECO:0008006" key="5">
    <source>
        <dbReference type="Google" id="ProtNLM"/>
    </source>
</evidence>
<dbReference type="PANTHER" id="PTHR23272">
    <property type="entry name" value="BED FINGER-RELATED"/>
    <property type="match status" value="1"/>
</dbReference>
<dbReference type="InterPro" id="IPR008906">
    <property type="entry name" value="HATC_C_dom"/>
</dbReference>
<name>A0AAF0X5P3_DAUCS</name>
<gene>
    <name evidence="3" type="ORF">DCAR_0519614</name>
</gene>
<dbReference type="Proteomes" id="UP000077755">
    <property type="component" value="Chromosome 5"/>
</dbReference>
<dbReference type="Pfam" id="PF05699">
    <property type="entry name" value="Dimer_Tnp_hAT"/>
    <property type="match status" value="1"/>
</dbReference>
<dbReference type="EMBL" id="CP093347">
    <property type="protein sequence ID" value="WOH00256.1"/>
    <property type="molecule type" value="Genomic_DNA"/>
</dbReference>
<protein>
    <recommendedName>
        <fullName evidence="5">HAT C-terminal dimerisation domain-containing protein</fullName>
    </recommendedName>
</protein>
<accession>A0AAF0X5P3</accession>
<feature type="domain" description="HAT C-terminal dimerisation" evidence="1">
    <location>
        <begin position="223"/>
        <end position="305"/>
    </location>
</feature>